<dbReference type="PATRIC" id="fig|1126211.3.peg.3250"/>
<reference evidence="1 2" key="1">
    <citation type="journal article" date="2012" name="J. Biotechnol.">
        <title>Genome sequence of the plant growth promoting strain Bacillus amyloliquefaciens subsp. plantarum B9601-Y2 and expression of mersacidin and other secondary metabolites.</title>
        <authorList>
            <person name="He P."/>
            <person name="Hao K."/>
            <person name="Blom J."/>
            <person name="Ruckert C."/>
            <person name="Vater J."/>
            <person name="Mao Z."/>
            <person name="Wu Y."/>
            <person name="Hou M."/>
            <person name="He P."/>
            <person name="He Y."/>
            <person name="Borriss R."/>
        </authorList>
    </citation>
    <scope>NUCLEOTIDE SEQUENCE [LARGE SCALE GENOMIC DNA]</scope>
    <source>
        <strain evidence="1">Y2</strain>
    </source>
</reference>
<protein>
    <recommendedName>
        <fullName evidence="3">YugN-like protein</fullName>
    </recommendedName>
</protein>
<proteinExistence type="predicted"/>
<dbReference type="Pfam" id="PF08868">
    <property type="entry name" value="YugN"/>
    <property type="match status" value="1"/>
</dbReference>
<dbReference type="KEGG" id="bqy:MUS_3419"/>
<accession>I2C9G9</accession>
<dbReference type="EMBL" id="CP003332">
    <property type="protein sequence ID" value="AFJ63293.1"/>
    <property type="molecule type" value="Genomic_DNA"/>
</dbReference>
<dbReference type="AlphaFoldDB" id="I2C9G9"/>
<evidence type="ECO:0000313" key="2">
    <source>
        <dbReference type="Proteomes" id="UP000002878"/>
    </source>
</evidence>
<dbReference type="HOGENOM" id="CLU_1891976_0_0_9"/>
<dbReference type="InterPro" id="IPR014967">
    <property type="entry name" value="Uncharacterised_YugN-like"/>
</dbReference>
<dbReference type="InterPro" id="IPR036491">
    <property type="entry name" value="YugN-like_sf"/>
</dbReference>
<dbReference type="SUPFAM" id="SSF160755">
    <property type="entry name" value="YugN-like"/>
    <property type="match status" value="1"/>
</dbReference>
<name>I2C9G9_BACAY</name>
<dbReference type="Gene3D" id="3.30.310.100">
    <property type="entry name" value="YugN-like"/>
    <property type="match status" value="1"/>
</dbReference>
<evidence type="ECO:0000313" key="1">
    <source>
        <dbReference type="EMBL" id="AFJ63293.1"/>
    </source>
</evidence>
<gene>
    <name evidence="1" type="ORF">MUS_3419</name>
</gene>
<evidence type="ECO:0008006" key="3">
    <source>
        <dbReference type="Google" id="ProtNLM"/>
    </source>
</evidence>
<sequence>MPQSGDAKDKKEHMHMISIPSSLEGQSFLLRELEQVLKPIGYTIGGGWEYDRGFFDYKISDQDGYLFLRIPVEANKGHLDERGAAVTIGTPFLLRHVYQQATDDHAGGGVFESLFNQFSEPKRRDAAIDRSYTDIGISLVKELEDVLLH</sequence>
<organism evidence="1 2">
    <name type="scientific">Bacillus amyloliquefaciens (strain Y2)</name>
    <name type="common">Bacillus amyloliquefaciens subsp. plantarum (strain B9601-Y2)</name>
    <dbReference type="NCBI Taxonomy" id="1155777"/>
    <lineage>
        <taxon>Bacteria</taxon>
        <taxon>Bacillati</taxon>
        <taxon>Bacillota</taxon>
        <taxon>Bacilli</taxon>
        <taxon>Bacillales</taxon>
        <taxon>Bacillaceae</taxon>
        <taxon>Bacillus</taxon>
        <taxon>Bacillus amyloliquefaciens group</taxon>
    </lineage>
</organism>
<dbReference type="Proteomes" id="UP000002878">
    <property type="component" value="Chromosome"/>
</dbReference>